<protein>
    <recommendedName>
        <fullName evidence="3">DUF3857 domain-containing protein</fullName>
    </recommendedName>
</protein>
<dbReference type="Proteomes" id="UP001597459">
    <property type="component" value="Unassembled WGS sequence"/>
</dbReference>
<name>A0ABW5N517_9FLAO</name>
<evidence type="ECO:0008006" key="3">
    <source>
        <dbReference type="Google" id="ProtNLM"/>
    </source>
</evidence>
<accession>A0ABW5N517</accession>
<dbReference type="EMBL" id="JBHULX010000001">
    <property type="protein sequence ID" value="MFD2589298.1"/>
    <property type="molecule type" value="Genomic_DNA"/>
</dbReference>
<reference evidence="2" key="1">
    <citation type="journal article" date="2019" name="Int. J. Syst. Evol. Microbiol.">
        <title>The Global Catalogue of Microorganisms (GCM) 10K type strain sequencing project: providing services to taxonomists for standard genome sequencing and annotation.</title>
        <authorList>
            <consortium name="The Broad Institute Genomics Platform"/>
            <consortium name="The Broad Institute Genome Sequencing Center for Infectious Disease"/>
            <person name="Wu L."/>
            <person name="Ma J."/>
        </authorList>
    </citation>
    <scope>NUCLEOTIDE SEQUENCE [LARGE SCALE GENOMIC DNA]</scope>
    <source>
        <strain evidence="2">KCTC 42423</strain>
    </source>
</reference>
<evidence type="ECO:0000313" key="2">
    <source>
        <dbReference type="Proteomes" id="UP001597459"/>
    </source>
</evidence>
<comment type="caution">
    <text evidence="1">The sequence shown here is derived from an EMBL/GenBank/DDBJ whole genome shotgun (WGS) entry which is preliminary data.</text>
</comment>
<evidence type="ECO:0000313" key="1">
    <source>
        <dbReference type="EMBL" id="MFD2589298.1"/>
    </source>
</evidence>
<dbReference type="RefSeq" id="WP_378257909.1">
    <property type="nucleotide sequence ID" value="NZ_JBHSJV010000001.1"/>
</dbReference>
<organism evidence="1 2">
    <name type="scientific">Aquimarina hainanensis</name>
    <dbReference type="NCBI Taxonomy" id="1578017"/>
    <lineage>
        <taxon>Bacteria</taxon>
        <taxon>Pseudomonadati</taxon>
        <taxon>Bacteroidota</taxon>
        <taxon>Flavobacteriia</taxon>
        <taxon>Flavobacteriales</taxon>
        <taxon>Flavobacteriaceae</taxon>
        <taxon>Aquimarina</taxon>
    </lineage>
</organism>
<sequence>MNNYYITFILCLVFLGIQAQDLATKIPKTANIVATIKGKNITDLLSIHEFDNTKPGKKLLKEISRKSKLQTSSISELGIDFAASAYYFYQVTDSITYHCSLIPLKDVKKFEAHFTNPQKVKKIGNLHAWYKFEKPVFLWDDSMVLYIEGKLTNKYFDQQAVKERNGLLTKPKEEYHYKDRVYYPFKNYDHKKEIEYAFILNKAKTIFSNNSLEKSIVANKEYQKNYIKKAEVSVWVSDYQNLYQSHILKDAPRSHYDILLKQLSFSVYDRQSFAANLYLEDSEIKITATTHMGDEMGKSFKKMSNRKINSRFFKYINEQEMTAYLSYAINTQAVLKEYPKIINRPLLGSYLQEMSFFIELIALVLDEEAVDKVIKGDILLVLYDTLEKQVDHTSYEYDDNFNRIETVKKRSEQVPDFQFLFSSEDTKLLHKLLDLGKKKEYVTYKNGAYIIKNKKLPFDIYITIKNGVIAVGSSLERVLPTTVSISNTHKKILKNNNLSVFVDSKKMINLMSSIENNEQRKKKYQYLYDNVENLILTSSKIRNNAVTLELKTTVPKADKNGLQYLFRFLEEMTKY</sequence>
<gene>
    <name evidence="1" type="ORF">ACFSTE_00550</name>
</gene>
<proteinExistence type="predicted"/>
<keyword evidence="2" id="KW-1185">Reference proteome</keyword>